<evidence type="ECO:0000256" key="1">
    <source>
        <dbReference type="ARBA" id="ARBA00004141"/>
    </source>
</evidence>
<evidence type="ECO:0000313" key="11">
    <source>
        <dbReference type="Proteomes" id="UP000233551"/>
    </source>
</evidence>
<evidence type="ECO:0000256" key="7">
    <source>
        <dbReference type="SAM" id="MobiDB-lite"/>
    </source>
</evidence>
<keyword evidence="3" id="KW-0769">Symport</keyword>
<dbReference type="Pfam" id="PF00916">
    <property type="entry name" value="Sulfate_transp"/>
    <property type="match status" value="2"/>
</dbReference>
<gene>
    <name evidence="10" type="ORF">CRG98_041771</name>
</gene>
<feature type="transmembrane region" description="Helical" evidence="8">
    <location>
        <begin position="199"/>
        <end position="219"/>
    </location>
</feature>
<dbReference type="PANTHER" id="PTHR11814">
    <property type="entry name" value="SULFATE TRANSPORTER"/>
    <property type="match status" value="1"/>
</dbReference>
<feature type="transmembrane region" description="Helical" evidence="8">
    <location>
        <begin position="240"/>
        <end position="265"/>
    </location>
</feature>
<dbReference type="AlphaFoldDB" id="A0A2I0I1I9"/>
<reference evidence="10 11" key="1">
    <citation type="submission" date="2017-11" db="EMBL/GenBank/DDBJ databases">
        <title>De-novo sequencing of pomegranate (Punica granatum L.) genome.</title>
        <authorList>
            <person name="Akparov Z."/>
            <person name="Amiraslanov A."/>
            <person name="Hajiyeva S."/>
            <person name="Abbasov M."/>
            <person name="Kaur K."/>
            <person name="Hamwieh A."/>
            <person name="Solovyev V."/>
            <person name="Salamov A."/>
            <person name="Braich B."/>
            <person name="Kosarev P."/>
            <person name="Mahmoud A."/>
            <person name="Hajiyev E."/>
            <person name="Babayeva S."/>
            <person name="Izzatullayeva V."/>
            <person name="Mammadov A."/>
            <person name="Mammadov A."/>
            <person name="Sharifova S."/>
            <person name="Ojaghi J."/>
            <person name="Eynullazada K."/>
            <person name="Bayramov B."/>
            <person name="Abdulazimova A."/>
            <person name="Shahmuradov I."/>
        </authorList>
    </citation>
    <scope>NUCLEOTIDE SEQUENCE [LARGE SCALE GENOMIC DNA]</scope>
    <source>
        <strain evidence="11">cv. AG2017</strain>
        <tissue evidence="10">Leaf</tissue>
    </source>
</reference>
<keyword evidence="11" id="KW-1185">Reference proteome</keyword>
<dbReference type="Proteomes" id="UP000233551">
    <property type="component" value="Unassembled WGS sequence"/>
</dbReference>
<evidence type="ECO:0000256" key="2">
    <source>
        <dbReference type="ARBA" id="ARBA00022692"/>
    </source>
</evidence>
<comment type="caution">
    <text evidence="10">The sequence shown here is derived from an EMBL/GenBank/DDBJ whole genome shotgun (WGS) entry which is preliminary data.</text>
</comment>
<protein>
    <recommendedName>
        <fullName evidence="9">STAS domain-containing protein</fullName>
    </recommendedName>
</protein>
<dbReference type="InterPro" id="IPR011547">
    <property type="entry name" value="SLC26A/SulP_dom"/>
</dbReference>
<dbReference type="GO" id="GO:0015293">
    <property type="term" value="F:symporter activity"/>
    <property type="evidence" value="ECO:0007669"/>
    <property type="project" value="UniProtKB-KW"/>
</dbReference>
<dbReference type="Gene3D" id="3.30.750.24">
    <property type="entry name" value="STAS domain"/>
    <property type="match status" value="1"/>
</dbReference>
<keyword evidence="3" id="KW-0813">Transport</keyword>
<dbReference type="STRING" id="22663.A0A2I0I1I9"/>
<keyword evidence="2 8" id="KW-0812">Transmembrane</keyword>
<accession>A0A2I0I1I9</accession>
<evidence type="ECO:0000256" key="5">
    <source>
        <dbReference type="ARBA" id="ARBA00023032"/>
    </source>
</evidence>
<feature type="transmembrane region" description="Helical" evidence="8">
    <location>
        <begin position="271"/>
        <end position="296"/>
    </location>
</feature>
<evidence type="ECO:0000313" key="10">
    <source>
        <dbReference type="EMBL" id="PKI37821.1"/>
    </source>
</evidence>
<evidence type="ECO:0000259" key="9">
    <source>
        <dbReference type="PROSITE" id="PS50801"/>
    </source>
</evidence>
<evidence type="ECO:0000256" key="8">
    <source>
        <dbReference type="SAM" id="Phobius"/>
    </source>
</evidence>
<evidence type="ECO:0000256" key="3">
    <source>
        <dbReference type="ARBA" id="ARBA00022847"/>
    </source>
</evidence>
<keyword evidence="5" id="KW-0764">Sulfate transport</keyword>
<feature type="domain" description="STAS" evidence="9">
    <location>
        <begin position="311"/>
        <end position="388"/>
    </location>
</feature>
<keyword evidence="6 8" id="KW-0472">Membrane</keyword>
<dbReference type="EMBL" id="PGOL01004300">
    <property type="protein sequence ID" value="PKI37821.1"/>
    <property type="molecule type" value="Genomic_DNA"/>
</dbReference>
<dbReference type="Pfam" id="PF01740">
    <property type="entry name" value="STAS"/>
    <property type="match status" value="1"/>
</dbReference>
<feature type="region of interest" description="Disordered" evidence="7">
    <location>
        <begin position="1"/>
        <end position="20"/>
    </location>
</feature>
<evidence type="ECO:0000256" key="6">
    <source>
        <dbReference type="ARBA" id="ARBA00023136"/>
    </source>
</evidence>
<dbReference type="InterPro" id="IPR036513">
    <property type="entry name" value="STAS_dom_sf"/>
</dbReference>
<dbReference type="InterPro" id="IPR002645">
    <property type="entry name" value="STAS_dom"/>
</dbReference>
<dbReference type="InterPro" id="IPR001902">
    <property type="entry name" value="SLC26A/SulP_fam"/>
</dbReference>
<sequence>MIEPAANGPPSHEPSDTVPYVHKVGIPPKEELLKEFKLGVKETFFVDDPLQQVKDRPRHYNLQKFKGDIVGGLTIASLSIPQDVAYAKLAKLDPQYGLDSSFAPPLIYAFMASHSLQHSLLEPLKPLSDSLAPLLSVIISTFLVYITRADEHGVAITNFVSEIRKSPFLKVKHIKKGFNPSSAKEIFFPGDYLAKGFKIGVALGMVTLTEAAAIARTFVAMKDYQIARNKEMVALGSMNMIGSLTSCYITTVVGPVDINAMILIWKIDKFDFLACLGAFLGVVFASVAIGLLIAYFGRAILSDDGMVKFFRILRWLANEEESLKEKNQSKIEFLIIETSSVMDIDTSGIHALEELHTELLKRKIFGLASLLEFKEILLTSSARRCTSV</sequence>
<comment type="subcellular location">
    <subcellularLocation>
        <location evidence="1">Membrane</location>
        <topology evidence="1">Multi-pass membrane protein</topology>
    </subcellularLocation>
</comment>
<dbReference type="GO" id="GO:0016020">
    <property type="term" value="C:membrane"/>
    <property type="evidence" value="ECO:0007669"/>
    <property type="project" value="UniProtKB-SubCell"/>
</dbReference>
<dbReference type="PROSITE" id="PS50801">
    <property type="entry name" value="STAS"/>
    <property type="match status" value="1"/>
</dbReference>
<keyword evidence="4 8" id="KW-1133">Transmembrane helix</keyword>
<organism evidence="10 11">
    <name type="scientific">Punica granatum</name>
    <name type="common">Pomegranate</name>
    <dbReference type="NCBI Taxonomy" id="22663"/>
    <lineage>
        <taxon>Eukaryota</taxon>
        <taxon>Viridiplantae</taxon>
        <taxon>Streptophyta</taxon>
        <taxon>Embryophyta</taxon>
        <taxon>Tracheophyta</taxon>
        <taxon>Spermatophyta</taxon>
        <taxon>Magnoliopsida</taxon>
        <taxon>eudicotyledons</taxon>
        <taxon>Gunneridae</taxon>
        <taxon>Pentapetalae</taxon>
        <taxon>rosids</taxon>
        <taxon>malvids</taxon>
        <taxon>Myrtales</taxon>
        <taxon>Lythraceae</taxon>
        <taxon>Punica</taxon>
    </lineage>
</organism>
<name>A0A2I0I1I9_PUNGR</name>
<evidence type="ECO:0000256" key="4">
    <source>
        <dbReference type="ARBA" id="ARBA00022989"/>
    </source>
</evidence>
<proteinExistence type="predicted"/>